<dbReference type="SUPFAM" id="SSF56281">
    <property type="entry name" value="Metallo-hydrolase/oxidoreductase"/>
    <property type="match status" value="1"/>
</dbReference>
<name>A0A286IEK6_9HYPH</name>
<dbReference type="PANTHER" id="PTHR46018:SF7">
    <property type="entry name" value="RIBONUCLEASE Z"/>
    <property type="match status" value="1"/>
</dbReference>
<dbReference type="InterPro" id="IPR001279">
    <property type="entry name" value="Metallo-B-lactamas"/>
</dbReference>
<dbReference type="PANTHER" id="PTHR46018">
    <property type="entry name" value="ZINC PHOSPHODIESTERASE ELAC PROTEIN 1"/>
    <property type="match status" value="1"/>
</dbReference>
<evidence type="ECO:0000259" key="1">
    <source>
        <dbReference type="SMART" id="SM00849"/>
    </source>
</evidence>
<dbReference type="Gene3D" id="3.60.15.10">
    <property type="entry name" value="Ribonuclease Z/Hydroxyacylglutathione hydrolase-like"/>
    <property type="match status" value="1"/>
</dbReference>
<dbReference type="CDD" id="cd07740">
    <property type="entry name" value="metallo-hydrolase-like_MBL-fold"/>
    <property type="match status" value="1"/>
</dbReference>
<protein>
    <submittedName>
        <fullName evidence="2">Ribonuclease BN (tRNA processing enzyme)</fullName>
    </submittedName>
</protein>
<feature type="domain" description="Metallo-beta-lactamase" evidence="1">
    <location>
        <begin position="14"/>
        <end position="217"/>
    </location>
</feature>
<sequence length="242" mass="26532">MIGCGDAFGAGGRFNTCFVVDDAHGRFAIDFGSSSLIALQSGKIDPESIDLVILSHLHGDHFGGLPFLLLYREFVASEETALTIAGPPGLAARLRALHDCFYPNTWKDHWSFPLNFVELQPSRTVKLGPRAVLTELVTHYAGPEPSLALRIITTSRTIVYSGDTGWDDALIPLVKDSDLFICDCNDLSDQPYKGHLSYQTLSAQFDRLQTKRLVLTHLGPDMLTASAELETECAFDGMEISL</sequence>
<reference evidence="3" key="1">
    <citation type="submission" date="2017-08" db="EMBL/GenBank/DDBJ databases">
        <authorList>
            <person name="Varghese N."/>
            <person name="Submissions S."/>
        </authorList>
    </citation>
    <scope>NUCLEOTIDE SEQUENCE [LARGE SCALE GENOMIC DNA]</scope>
    <source>
        <strain evidence="3">KCTC 23107</strain>
    </source>
</reference>
<dbReference type="Pfam" id="PF23023">
    <property type="entry name" value="Anti-Pycsar_Apyc1"/>
    <property type="match status" value="1"/>
</dbReference>
<dbReference type="SMART" id="SM00849">
    <property type="entry name" value="Lactamase_B"/>
    <property type="match status" value="1"/>
</dbReference>
<dbReference type="InterPro" id="IPR036866">
    <property type="entry name" value="RibonucZ/Hydroxyglut_hydro"/>
</dbReference>
<dbReference type="GO" id="GO:0042781">
    <property type="term" value="F:3'-tRNA processing endoribonuclease activity"/>
    <property type="evidence" value="ECO:0007669"/>
    <property type="project" value="TreeGrafter"/>
</dbReference>
<keyword evidence="3" id="KW-1185">Reference proteome</keyword>
<evidence type="ECO:0000313" key="2">
    <source>
        <dbReference type="EMBL" id="SOE18573.1"/>
    </source>
</evidence>
<gene>
    <name evidence="2" type="ORF">SAMN05877838_3502</name>
</gene>
<dbReference type="EMBL" id="OCPC01000006">
    <property type="protein sequence ID" value="SOE18573.1"/>
    <property type="molecule type" value="Genomic_DNA"/>
</dbReference>
<accession>A0A286IEK6</accession>
<organism evidence="2 3">
    <name type="scientific">Hoeflea halophila</name>
    <dbReference type="NCBI Taxonomy" id="714899"/>
    <lineage>
        <taxon>Bacteria</taxon>
        <taxon>Pseudomonadati</taxon>
        <taxon>Pseudomonadota</taxon>
        <taxon>Alphaproteobacteria</taxon>
        <taxon>Hyphomicrobiales</taxon>
        <taxon>Rhizobiaceae</taxon>
        <taxon>Hoeflea</taxon>
    </lineage>
</organism>
<proteinExistence type="predicted"/>
<dbReference type="AlphaFoldDB" id="A0A286IEK6"/>
<evidence type="ECO:0000313" key="3">
    <source>
        <dbReference type="Proteomes" id="UP000219465"/>
    </source>
</evidence>
<dbReference type="RefSeq" id="WP_179759107.1">
    <property type="nucleotide sequence ID" value="NZ_OCPC01000006.1"/>
</dbReference>
<dbReference type="Proteomes" id="UP000219465">
    <property type="component" value="Unassembled WGS sequence"/>
</dbReference>